<feature type="compositionally biased region" description="Polar residues" evidence="1">
    <location>
        <begin position="107"/>
        <end position="117"/>
    </location>
</feature>
<accession>A0A9P7TZU0</accession>
<gene>
    <name evidence="2" type="ORF">E4U09_005634</name>
</gene>
<dbReference type="Proteomes" id="UP000707071">
    <property type="component" value="Unassembled WGS sequence"/>
</dbReference>
<name>A0A9P7TZU0_9HYPO</name>
<evidence type="ECO:0000313" key="2">
    <source>
        <dbReference type="EMBL" id="KAG6288349.1"/>
    </source>
</evidence>
<feature type="compositionally biased region" description="Basic residues" evidence="1">
    <location>
        <begin position="65"/>
        <end position="75"/>
    </location>
</feature>
<organism evidence="2 3">
    <name type="scientific">Claviceps aff. purpurea</name>
    <dbReference type="NCBI Taxonomy" id="1967640"/>
    <lineage>
        <taxon>Eukaryota</taxon>
        <taxon>Fungi</taxon>
        <taxon>Dikarya</taxon>
        <taxon>Ascomycota</taxon>
        <taxon>Pezizomycotina</taxon>
        <taxon>Sordariomycetes</taxon>
        <taxon>Hypocreomycetidae</taxon>
        <taxon>Hypocreales</taxon>
        <taxon>Clavicipitaceae</taxon>
        <taxon>Claviceps</taxon>
    </lineage>
</organism>
<evidence type="ECO:0000313" key="3">
    <source>
        <dbReference type="Proteomes" id="UP000707071"/>
    </source>
</evidence>
<proteinExistence type="predicted"/>
<feature type="region of interest" description="Disordered" evidence="1">
    <location>
        <begin position="65"/>
        <end position="93"/>
    </location>
</feature>
<keyword evidence="3" id="KW-1185">Reference proteome</keyword>
<dbReference type="EMBL" id="SRRH01000480">
    <property type="protein sequence ID" value="KAG6288349.1"/>
    <property type="molecule type" value="Genomic_DNA"/>
</dbReference>
<feature type="region of interest" description="Disordered" evidence="1">
    <location>
        <begin position="105"/>
        <end position="164"/>
    </location>
</feature>
<dbReference type="AlphaFoldDB" id="A0A9P7TZU0"/>
<evidence type="ECO:0008006" key="4">
    <source>
        <dbReference type="Google" id="ProtNLM"/>
    </source>
</evidence>
<dbReference type="SUPFAM" id="SSF56112">
    <property type="entry name" value="Protein kinase-like (PK-like)"/>
    <property type="match status" value="1"/>
</dbReference>
<dbReference type="InterPro" id="IPR011009">
    <property type="entry name" value="Kinase-like_dom_sf"/>
</dbReference>
<sequence length="447" mass="50241">MMEMDEQTETSFLRQRLEDNDRLVEEKDRALQQAQETIRLLQHVVQQTAQQAQEKDVLLQKTLKRERRARKGKQRMQKERDNAMQQVQEKNRGLQHARLSTLGGHLNRSQENRNTLSGVGVPPAVSATDGAGLARATHGTRAEESNTQGQSETTEIAEQTSRERKRNRPYCSQHCLLGLVEGEPIDPTCPNVAFHCAGEHYEDSVTLRFHPVNHSKWLCLIRGQLLNENAFRTRFDFQGVVGDSGVVFKVIDWKYGYTFVAKAIISPHMILSERESHVYKRLKPIQGEHVPVYLGMADLPLSVRDDGGELDADIWTEGGDHPLKQMILVSWAGVPLVREHRGLLEGLSIEKGVEALQAVHDLGVRHRGGQLGHVLYNTEMNGIMLVDFESSYLCDDPGLPGQNNHNDEALEKTEEQLGMEENESLCAAEEMGEMTNVMIGALKAVFA</sequence>
<protein>
    <recommendedName>
        <fullName evidence="4">Protein kinase domain-containing protein</fullName>
    </recommendedName>
</protein>
<comment type="caution">
    <text evidence="2">The sequence shown here is derived from an EMBL/GenBank/DDBJ whole genome shotgun (WGS) entry which is preliminary data.</text>
</comment>
<evidence type="ECO:0000256" key="1">
    <source>
        <dbReference type="SAM" id="MobiDB-lite"/>
    </source>
</evidence>
<reference evidence="2 3" key="1">
    <citation type="journal article" date="2020" name="bioRxiv">
        <title>Whole genome comparisons of ergot fungi reveals the divergence and evolution of species within the genus Claviceps are the result of varying mechanisms driving genome evolution and host range expansion.</title>
        <authorList>
            <person name="Wyka S.A."/>
            <person name="Mondo S.J."/>
            <person name="Liu M."/>
            <person name="Dettman J."/>
            <person name="Nalam V."/>
            <person name="Broders K.D."/>
        </authorList>
    </citation>
    <scope>NUCLEOTIDE SEQUENCE [LARGE SCALE GENOMIC DNA]</scope>
    <source>
        <strain evidence="2 3">Clav52</strain>
    </source>
</reference>
<feature type="compositionally biased region" description="Polar residues" evidence="1">
    <location>
        <begin position="145"/>
        <end position="159"/>
    </location>
</feature>